<proteinExistence type="inferred from homology"/>
<dbReference type="GO" id="GO:0000139">
    <property type="term" value="C:Golgi membrane"/>
    <property type="evidence" value="ECO:0007669"/>
    <property type="project" value="UniProtKB-SubCell"/>
</dbReference>
<dbReference type="Pfam" id="PF24598">
    <property type="entry name" value="DOP1_C"/>
    <property type="match status" value="1"/>
</dbReference>
<evidence type="ECO:0000313" key="11">
    <source>
        <dbReference type="Proteomes" id="UP000191024"/>
    </source>
</evidence>
<dbReference type="GO" id="GO:0005768">
    <property type="term" value="C:endosome"/>
    <property type="evidence" value="ECO:0007669"/>
    <property type="project" value="TreeGrafter"/>
</dbReference>
<evidence type="ECO:0000256" key="3">
    <source>
        <dbReference type="ARBA" id="ARBA00022927"/>
    </source>
</evidence>
<evidence type="ECO:0000313" key="10">
    <source>
        <dbReference type="EMBL" id="SCV04507.1"/>
    </source>
</evidence>
<sequence>MSVPLKPISIDFSVRQVDSKQKKFHSHVQKALQHFESVTEWADYIANLGRLLKALQSWSPQFSNVKFYIPYPYQVGRELSSSLSPSLPSGVHLKALEVYSYIFDKIGLESISRECNIWTPGIFRLMSYASISVKGPLIELYEQYLIQLSPQALRILIKPMLASLFTGIEDESSEFQGATFNLIDALKENLADDLLFWQAVFLIMISNKDRRAGGLVWITKQLPSLNAVPHKILEKVIESGSDRAKSISIGRDEVKQKREAALELLLPAARDLVHPEPGLLVRCLVSCLAEENEVLVKRGVLDILTQRIHLSSPFIQVLIPENDRKMLIMACCRTMLNREMSISRRVWNWLLGPASATQTSPREGSTTYFSENGLGALFSGLEEISNEPSGIADVYKICLSLMDRWEIACHVIPQVFIPLMRAAKRLNLPASVLKVASSFFDSVETNIIWGKLFDAIYQQRDSELLLYVLRNFNVATEDEVLVRHLPLIFLSLLASMSSKVSPGEYEILMSLLTLIPDRAYLPVEHSQLDENDDLDKEGVLKSISNYYKASSDMTLSTTEDSTGALSPPFSTEDMTFLTIHLIQRLLIEQIDGNCHVGQIANVFCLLITKIPQSEDESLPSDKRKDQWVYSKLQAAILNHISVMHSAVSVGVFGLIKLYVCYLSSKLSTLESIKLSKSLTTALWDYLIDPNSQMEAMDSLKLLKRSAGGDYIERALVYCFLQENNMRSKVVALDAMWTHLENEVSLLRRPLEILLDELRDEQNSNYLIVSRWVSSTIPSGSVNRLFQLLLENLLACSFIRKMEISSLDDIEAFVYSIQMLTNVLKIDQKTMVRSLSTELTSVHSLDIWGDEDISTYKNLSIALSLRFLKIENEDDSSIRSTVIFLDTVIDGSEENFKSIVSFLLQLSNKFIISESSKYESISVSLLDIISKVLSLSHLKGRKLDIFEDDDSHLTYIDFLVTGVTTMRQPLVIESYVKLLSETLHYFQETLFSIALPLTTSMVNCIKHLFAVHETKGDSYSCILHLMKGLEEVLTALHGYLTAEEKSSQTSNALGRTDFLQSVVANVFASESNSVESRYSYEREIMIQSFRIAAECSLKMWYWARGESSISKHNEAVDDGQDRFQDSLKYHAFKFKFRTKRLLSALFALEPLEVLEQLISGNNNRYTLTLIHVLDENRPILTLPHLFQSIIFRCDKASAVTFSNSWSMKNVSNPTASNDLSEQSILRFVIDYTKSLENAAVEDYFGDFMILFREIALNSSNYKHLSALIFELITVTGEKIHFSKFGEQKKIKKELSETFSKYLGSTLAAEVDPRDSRLYENLDLLCQKLHYIVDEPSGDKFHSVLSVITQSAISPALKKKTEFSPPSYVAKLAMTIAKIGAKNKLWKSLLLEFFYNDKQFSALLHNALLFPVFQEWSQYPDIKDKLLPELITSVGSKHNSLGPAMIPFNGWSDTEITLKKQNLKRISFLLMISSKDTYLLQLRSLLSQIEQNFLIDDSRVKALWCLLLRSVLLRFSATHFSNSWSSLVFYLQTSLQQFQESLQIQQGAEDPTILHVCKCLDLLLTLNLEEFTAAYEWLFIIDTMNCIYKNDPYMSLVDEISDCKEFLTKGNIQDIELADNSLSRVPLLFGVQKITSFIQLRPFFHRLSYVHYEQVYGLKDVDVSACDNDLFGDLAVVD</sequence>
<evidence type="ECO:0000256" key="5">
    <source>
        <dbReference type="ARBA" id="ARBA00023136"/>
    </source>
</evidence>
<evidence type="ECO:0000256" key="6">
    <source>
        <dbReference type="ARBA" id="ARBA00046326"/>
    </source>
</evidence>
<dbReference type="PANTHER" id="PTHR14042">
    <property type="entry name" value="DOPEY-RELATED"/>
    <property type="match status" value="1"/>
</dbReference>
<keyword evidence="2" id="KW-0813">Transport</keyword>
<protein>
    <submittedName>
        <fullName evidence="10">LAMI_0H16688g1_1</fullName>
    </submittedName>
</protein>
<keyword evidence="4" id="KW-0333">Golgi apparatus</keyword>
<feature type="domain" description="DOP1-like middle TPR" evidence="8">
    <location>
        <begin position="368"/>
        <end position="547"/>
    </location>
</feature>
<dbReference type="STRING" id="1230905.A0A1G4KJA4"/>
<accession>A0A1G4KJA4</accession>
<feature type="domain" description="DOP1 N-terminal" evidence="7">
    <location>
        <begin position="18"/>
        <end position="354"/>
    </location>
</feature>
<evidence type="ECO:0000259" key="9">
    <source>
        <dbReference type="Pfam" id="PF24598"/>
    </source>
</evidence>
<name>A0A1G4KJA4_9SACH</name>
<organism evidence="10 11">
    <name type="scientific">Lachancea mirantina</name>
    <dbReference type="NCBI Taxonomy" id="1230905"/>
    <lineage>
        <taxon>Eukaryota</taxon>
        <taxon>Fungi</taxon>
        <taxon>Dikarya</taxon>
        <taxon>Ascomycota</taxon>
        <taxon>Saccharomycotina</taxon>
        <taxon>Saccharomycetes</taxon>
        <taxon>Saccharomycetales</taxon>
        <taxon>Saccharomycetaceae</taxon>
        <taxon>Lachancea</taxon>
    </lineage>
</organism>
<comment type="similarity">
    <text evidence="6">Belongs to the DOP1 family.</text>
</comment>
<evidence type="ECO:0000256" key="2">
    <source>
        <dbReference type="ARBA" id="ARBA00022448"/>
    </source>
</evidence>
<dbReference type="GO" id="GO:0015031">
    <property type="term" value="P:protein transport"/>
    <property type="evidence" value="ECO:0007669"/>
    <property type="project" value="UniProtKB-KW"/>
</dbReference>
<dbReference type="Pfam" id="PF24597">
    <property type="entry name" value="TPR_DOP1_M"/>
    <property type="match status" value="1"/>
</dbReference>
<keyword evidence="3" id="KW-0653">Protein transport</keyword>
<keyword evidence="5" id="KW-0472">Membrane</keyword>
<evidence type="ECO:0000259" key="8">
    <source>
        <dbReference type="Pfam" id="PF24597"/>
    </source>
</evidence>
<dbReference type="PANTHER" id="PTHR14042:SF24">
    <property type="entry name" value="PROTEIN DOPEY-1 HOMOLOG"/>
    <property type="match status" value="1"/>
</dbReference>
<dbReference type="Pfam" id="PF04118">
    <property type="entry name" value="Dopey_N"/>
    <property type="match status" value="1"/>
</dbReference>
<dbReference type="GO" id="GO:0005829">
    <property type="term" value="C:cytosol"/>
    <property type="evidence" value="ECO:0007669"/>
    <property type="project" value="GOC"/>
</dbReference>
<evidence type="ECO:0000256" key="4">
    <source>
        <dbReference type="ARBA" id="ARBA00023034"/>
    </source>
</evidence>
<dbReference type="Proteomes" id="UP000191024">
    <property type="component" value="Chromosome H"/>
</dbReference>
<dbReference type="OrthoDB" id="297643at2759"/>
<keyword evidence="11" id="KW-1185">Reference proteome</keyword>
<dbReference type="EMBL" id="LT598468">
    <property type="protein sequence ID" value="SCV04507.1"/>
    <property type="molecule type" value="Genomic_DNA"/>
</dbReference>
<dbReference type="InterPro" id="IPR007249">
    <property type="entry name" value="DOP1_N"/>
</dbReference>
<evidence type="ECO:0000256" key="1">
    <source>
        <dbReference type="ARBA" id="ARBA00004395"/>
    </source>
</evidence>
<dbReference type="InterPro" id="IPR056458">
    <property type="entry name" value="TPR_DOP1_M"/>
</dbReference>
<feature type="domain" description="DOP1-like C-terminal" evidence="9">
    <location>
        <begin position="1226"/>
        <end position="1655"/>
    </location>
</feature>
<dbReference type="InterPro" id="IPR056457">
    <property type="entry name" value="DOP1_C"/>
</dbReference>
<dbReference type="GO" id="GO:0006895">
    <property type="term" value="P:Golgi to endosome transport"/>
    <property type="evidence" value="ECO:0007669"/>
    <property type="project" value="InterPro"/>
</dbReference>
<gene>
    <name evidence="10" type="ORF">LAMI_0H16688G</name>
</gene>
<dbReference type="InterPro" id="IPR040314">
    <property type="entry name" value="DOP1"/>
</dbReference>
<comment type="subcellular location">
    <subcellularLocation>
        <location evidence="1">Golgi apparatus membrane</location>
        <topology evidence="1">Peripheral membrane protein</topology>
    </subcellularLocation>
</comment>
<evidence type="ECO:0000259" key="7">
    <source>
        <dbReference type="Pfam" id="PF04118"/>
    </source>
</evidence>
<dbReference type="GO" id="GO:0005802">
    <property type="term" value="C:trans-Golgi network"/>
    <property type="evidence" value="ECO:0007669"/>
    <property type="project" value="TreeGrafter"/>
</dbReference>
<reference evidence="11" key="1">
    <citation type="submission" date="2016-03" db="EMBL/GenBank/DDBJ databases">
        <authorList>
            <person name="Devillers H."/>
        </authorList>
    </citation>
    <scope>NUCLEOTIDE SEQUENCE [LARGE SCALE GENOMIC DNA]</scope>
</reference>